<keyword evidence="1" id="KW-1133">Transmembrane helix</keyword>
<reference evidence="3" key="1">
    <citation type="submission" date="2017-11" db="EMBL/GenBank/DDBJ databases">
        <authorList>
            <person name="Zhu W."/>
        </authorList>
    </citation>
    <scope>NUCLEOTIDE SEQUENCE [LARGE SCALE GENOMIC DNA]</scope>
    <source>
        <strain evidence="3">CAU 1051</strain>
    </source>
</reference>
<organism evidence="2 3">
    <name type="scientific">Oceanobacillus chungangensis</name>
    <dbReference type="NCBI Taxonomy" id="1229152"/>
    <lineage>
        <taxon>Bacteria</taxon>
        <taxon>Bacillati</taxon>
        <taxon>Bacillota</taxon>
        <taxon>Bacilli</taxon>
        <taxon>Bacillales</taxon>
        <taxon>Bacillaceae</taxon>
        <taxon>Oceanobacillus</taxon>
    </lineage>
</organism>
<evidence type="ECO:0000313" key="3">
    <source>
        <dbReference type="Proteomes" id="UP000256520"/>
    </source>
</evidence>
<dbReference type="AlphaFoldDB" id="A0A3D8Q2P7"/>
<dbReference type="Pfam" id="PF10958">
    <property type="entry name" value="DUF2759"/>
    <property type="match status" value="1"/>
</dbReference>
<accession>A0A3D8Q2P7</accession>
<evidence type="ECO:0000313" key="2">
    <source>
        <dbReference type="EMBL" id="RDW21928.1"/>
    </source>
</evidence>
<comment type="caution">
    <text evidence="2">The sequence shown here is derived from an EMBL/GenBank/DDBJ whole genome shotgun (WGS) entry which is preliminary data.</text>
</comment>
<name>A0A3D8Q2P7_9BACI</name>
<sequence>MKFMHIVLGIVFLAVALLAVISVIRQLKYKNLFALAFSAITALAFGFFSIATIISEITG</sequence>
<dbReference type="OrthoDB" id="2721920at2"/>
<feature type="transmembrane region" description="Helical" evidence="1">
    <location>
        <begin position="32"/>
        <end position="54"/>
    </location>
</feature>
<gene>
    <name evidence="2" type="ORF">CWR45_00100</name>
</gene>
<protein>
    <submittedName>
        <fullName evidence="2">DUF2759 domain-containing protein</fullName>
    </submittedName>
</protein>
<dbReference type="InterPro" id="IPR024490">
    <property type="entry name" value="DUF2759"/>
</dbReference>
<evidence type="ECO:0000256" key="1">
    <source>
        <dbReference type="SAM" id="Phobius"/>
    </source>
</evidence>
<dbReference type="Proteomes" id="UP000256520">
    <property type="component" value="Unassembled WGS sequence"/>
</dbReference>
<keyword evidence="1" id="KW-0472">Membrane</keyword>
<keyword evidence="1" id="KW-0812">Transmembrane</keyword>
<dbReference type="EMBL" id="PIOD01000001">
    <property type="protein sequence ID" value="RDW21928.1"/>
    <property type="molecule type" value="Genomic_DNA"/>
</dbReference>
<keyword evidence="3" id="KW-1185">Reference proteome</keyword>
<proteinExistence type="predicted"/>